<keyword evidence="3" id="KW-1185">Reference proteome</keyword>
<feature type="compositionally biased region" description="Basic and acidic residues" evidence="1">
    <location>
        <begin position="21"/>
        <end position="33"/>
    </location>
</feature>
<proteinExistence type="predicted"/>
<dbReference type="Proteomes" id="UP001195483">
    <property type="component" value="Unassembled WGS sequence"/>
</dbReference>
<reference evidence="2" key="2">
    <citation type="journal article" date="2021" name="Genome Biol. Evol.">
        <title>Developing a high-quality reference genome for a parasitic bivalve with doubly uniparental inheritance (Bivalvia: Unionida).</title>
        <authorList>
            <person name="Smith C.H."/>
        </authorList>
    </citation>
    <scope>NUCLEOTIDE SEQUENCE</scope>
    <source>
        <strain evidence="2">CHS0354</strain>
        <tissue evidence="2">Mantle</tissue>
    </source>
</reference>
<sequence>MFVLKGLTTSYKEFAVKVFREASSETSSGRELDAGNGHATSSSTASSGTATKSTMCHRWQVSTLPPVTQADSWEWEIASHTLTD</sequence>
<gene>
    <name evidence="2" type="ORF">CHS0354_024720</name>
</gene>
<organism evidence="2 3">
    <name type="scientific">Potamilus streckersoni</name>
    <dbReference type="NCBI Taxonomy" id="2493646"/>
    <lineage>
        <taxon>Eukaryota</taxon>
        <taxon>Metazoa</taxon>
        <taxon>Spiralia</taxon>
        <taxon>Lophotrochozoa</taxon>
        <taxon>Mollusca</taxon>
        <taxon>Bivalvia</taxon>
        <taxon>Autobranchia</taxon>
        <taxon>Heteroconchia</taxon>
        <taxon>Palaeoheterodonta</taxon>
        <taxon>Unionida</taxon>
        <taxon>Unionoidea</taxon>
        <taxon>Unionidae</taxon>
        <taxon>Ambleminae</taxon>
        <taxon>Lampsilini</taxon>
        <taxon>Potamilus</taxon>
    </lineage>
</organism>
<evidence type="ECO:0000313" key="2">
    <source>
        <dbReference type="EMBL" id="KAK3581186.1"/>
    </source>
</evidence>
<dbReference type="EMBL" id="JAEAOA010001462">
    <property type="protein sequence ID" value="KAK3581186.1"/>
    <property type="molecule type" value="Genomic_DNA"/>
</dbReference>
<reference evidence="2" key="3">
    <citation type="submission" date="2023-05" db="EMBL/GenBank/DDBJ databases">
        <authorList>
            <person name="Smith C.H."/>
        </authorList>
    </citation>
    <scope>NUCLEOTIDE SEQUENCE</scope>
    <source>
        <strain evidence="2">CHS0354</strain>
        <tissue evidence="2">Mantle</tissue>
    </source>
</reference>
<evidence type="ECO:0000256" key="1">
    <source>
        <dbReference type="SAM" id="MobiDB-lite"/>
    </source>
</evidence>
<feature type="region of interest" description="Disordered" evidence="1">
    <location>
        <begin position="21"/>
        <end position="52"/>
    </location>
</feature>
<feature type="compositionally biased region" description="Low complexity" evidence="1">
    <location>
        <begin position="39"/>
        <end position="52"/>
    </location>
</feature>
<name>A0AAE0RX25_9BIVA</name>
<protein>
    <submittedName>
        <fullName evidence="2">Uncharacterized protein</fullName>
    </submittedName>
</protein>
<accession>A0AAE0RX25</accession>
<dbReference type="AlphaFoldDB" id="A0AAE0RX25"/>
<reference evidence="2" key="1">
    <citation type="journal article" date="2021" name="Genome Biol. Evol.">
        <title>A High-Quality Reference Genome for a Parasitic Bivalve with Doubly Uniparental Inheritance (Bivalvia: Unionida).</title>
        <authorList>
            <person name="Smith C.H."/>
        </authorList>
    </citation>
    <scope>NUCLEOTIDE SEQUENCE</scope>
    <source>
        <strain evidence="2">CHS0354</strain>
    </source>
</reference>
<comment type="caution">
    <text evidence="2">The sequence shown here is derived from an EMBL/GenBank/DDBJ whole genome shotgun (WGS) entry which is preliminary data.</text>
</comment>
<evidence type="ECO:0000313" key="3">
    <source>
        <dbReference type="Proteomes" id="UP001195483"/>
    </source>
</evidence>